<keyword evidence="2" id="KW-1185">Reference proteome</keyword>
<gene>
    <name evidence="1" type="ORF">SAMN05445850_5602</name>
</gene>
<proteinExistence type="predicted"/>
<dbReference type="Proteomes" id="UP000199365">
    <property type="component" value="Unassembled WGS sequence"/>
</dbReference>
<dbReference type="AlphaFoldDB" id="A0A1H1JSZ0"/>
<evidence type="ECO:0000313" key="1">
    <source>
        <dbReference type="EMBL" id="SDR53052.1"/>
    </source>
</evidence>
<sequence>MNALEQWRSRPLQVSVLDRCDECGELKEDVQKRVNYWPNITAVCCGKCFTAMTGQYSGSSALSGVSEEWRATQCCRDRAR</sequence>
<organism evidence="1 2">
    <name type="scientific">Paraburkholderia tuberum</name>
    <dbReference type="NCBI Taxonomy" id="157910"/>
    <lineage>
        <taxon>Bacteria</taxon>
        <taxon>Pseudomonadati</taxon>
        <taxon>Pseudomonadota</taxon>
        <taxon>Betaproteobacteria</taxon>
        <taxon>Burkholderiales</taxon>
        <taxon>Burkholderiaceae</taxon>
        <taxon>Paraburkholderia</taxon>
    </lineage>
</organism>
<evidence type="ECO:0000313" key="2">
    <source>
        <dbReference type="Proteomes" id="UP000199365"/>
    </source>
</evidence>
<protein>
    <submittedName>
        <fullName evidence="1">Uncharacterized protein</fullName>
    </submittedName>
</protein>
<accession>A0A1H1JSZ0</accession>
<dbReference type="EMBL" id="FNKX01000002">
    <property type="protein sequence ID" value="SDR53052.1"/>
    <property type="molecule type" value="Genomic_DNA"/>
</dbReference>
<name>A0A1H1JSZ0_9BURK</name>
<reference evidence="2" key="1">
    <citation type="submission" date="2016-10" db="EMBL/GenBank/DDBJ databases">
        <authorList>
            <person name="Varghese N."/>
            <person name="Submissions S."/>
        </authorList>
    </citation>
    <scope>NUCLEOTIDE SEQUENCE [LARGE SCALE GENOMIC DNA]</scope>
    <source>
        <strain evidence="2">DUS833</strain>
    </source>
</reference>
<dbReference type="STRING" id="157910.SAMN05445850_5602"/>